<sequence>MKIFECLSLALFAGFAVASTVGIVPRAEATANLTVCRIWSHASVLAGNKIYIYGGEGRLATNATRRNAVTTLPQFLSLDIGENFDTDAPSFRALPMPSAGGPPDVENATLWYDQVRDRILLYGGQFQNTSGDVDTAPQAIWSYDIVQEQWSAVTTSGDTVTRAASGASTFLDDVGYYRGGQQDARTTPDYPEPSEYTLLSGLRMFNMTSKEFKEATSGVEVFGDPISKGYRQGTLVPIELAGRKYLINYGGGGKTGVGLPLKNVYVYDIQQQQWYIQPVDGDAPANARGVCAVAAYASDKSSINIYNYGGITYDNNAQRFTQSRGIWILSIPAFKWIFVDKSDSLQPGGIQDHTCHLQGTNMLLIGGRDFSPSCDTNPVKVFNVSTLKWQSEFSTTPSEYQVPYEIFSQVGGNASGFSTWENKPFQTPSDANSPLFNIRGTGNVNPSATPTSGAASPPNPRRRDAIIAGSAVGAIALVGILVGLALLHRNRKRRQHAGEKQAGNFHNQVFDGISTVPPPRSSSNTDPDAAPSAPPSPEAGYKFWASLRRTPSSAMPRIPRRPTDRRRDELRTLDANADANNNTNNNTTSGFSDIFYSYHGDATIVKENPNDVYVSPVTADARERAMEQIYPGLAELPAESMSSDEILPQHEEDGAGDGVLAELEPRPQGRASARASISTRE</sequence>
<accession>A0AAV9V5A8</accession>
<evidence type="ECO:0000256" key="2">
    <source>
        <dbReference type="ARBA" id="ARBA00022737"/>
    </source>
</evidence>
<keyword evidence="4" id="KW-0812">Transmembrane</keyword>
<evidence type="ECO:0000256" key="4">
    <source>
        <dbReference type="SAM" id="Phobius"/>
    </source>
</evidence>
<feature type="region of interest" description="Disordered" evidence="3">
    <location>
        <begin position="495"/>
        <end position="540"/>
    </location>
</feature>
<keyword evidence="7" id="KW-1185">Reference proteome</keyword>
<dbReference type="InterPro" id="IPR011043">
    <property type="entry name" value="Gal_Oxase/kelch_b-propeller"/>
</dbReference>
<comment type="caution">
    <text evidence="6">The sequence shown here is derived from an EMBL/GenBank/DDBJ whole genome shotgun (WGS) entry which is preliminary data.</text>
</comment>
<proteinExistence type="predicted"/>
<reference evidence="6 7" key="1">
    <citation type="submission" date="2019-10" db="EMBL/GenBank/DDBJ databases">
        <authorList>
            <person name="Palmer J.M."/>
        </authorList>
    </citation>
    <scope>NUCLEOTIDE SEQUENCE [LARGE SCALE GENOMIC DNA]</scope>
    <source>
        <strain evidence="6 7">TWF696</strain>
    </source>
</reference>
<keyword evidence="4" id="KW-0472">Membrane</keyword>
<dbReference type="EMBL" id="JAVHNQ010000002">
    <property type="protein sequence ID" value="KAK6354996.1"/>
    <property type="molecule type" value="Genomic_DNA"/>
</dbReference>
<dbReference type="Proteomes" id="UP001375240">
    <property type="component" value="Unassembled WGS sequence"/>
</dbReference>
<dbReference type="InterPro" id="IPR015915">
    <property type="entry name" value="Kelch-typ_b-propeller"/>
</dbReference>
<protein>
    <recommendedName>
        <fullName evidence="8">Kelch repeat-containing protein</fullName>
    </recommendedName>
</protein>
<keyword evidence="5" id="KW-0732">Signal</keyword>
<feature type="compositionally biased region" description="Polar residues" evidence="3">
    <location>
        <begin position="419"/>
        <end position="454"/>
    </location>
</feature>
<keyword evidence="1" id="KW-0880">Kelch repeat</keyword>
<feature type="compositionally biased region" description="Low complexity" evidence="3">
    <location>
        <begin position="521"/>
        <end position="531"/>
    </location>
</feature>
<dbReference type="Pfam" id="PF24681">
    <property type="entry name" value="Kelch_KLHDC2_KLHL20_DRC7"/>
    <property type="match status" value="1"/>
</dbReference>
<dbReference type="PANTHER" id="PTHR46093:SF18">
    <property type="entry name" value="FIBRONECTIN TYPE-III DOMAIN-CONTAINING PROTEIN"/>
    <property type="match status" value="1"/>
</dbReference>
<dbReference type="AlphaFoldDB" id="A0AAV9V5A8"/>
<evidence type="ECO:0000256" key="1">
    <source>
        <dbReference type="ARBA" id="ARBA00022441"/>
    </source>
</evidence>
<feature type="signal peptide" evidence="5">
    <location>
        <begin position="1"/>
        <end position="18"/>
    </location>
</feature>
<organism evidence="6 7">
    <name type="scientific">Orbilia brochopaga</name>
    <dbReference type="NCBI Taxonomy" id="3140254"/>
    <lineage>
        <taxon>Eukaryota</taxon>
        <taxon>Fungi</taxon>
        <taxon>Dikarya</taxon>
        <taxon>Ascomycota</taxon>
        <taxon>Pezizomycotina</taxon>
        <taxon>Orbiliomycetes</taxon>
        <taxon>Orbiliales</taxon>
        <taxon>Orbiliaceae</taxon>
        <taxon>Orbilia</taxon>
    </lineage>
</organism>
<evidence type="ECO:0000256" key="5">
    <source>
        <dbReference type="SAM" id="SignalP"/>
    </source>
</evidence>
<dbReference type="PANTHER" id="PTHR46093">
    <property type="entry name" value="ACYL-COA-BINDING DOMAIN-CONTAINING PROTEIN 5"/>
    <property type="match status" value="1"/>
</dbReference>
<evidence type="ECO:0000313" key="7">
    <source>
        <dbReference type="Proteomes" id="UP001375240"/>
    </source>
</evidence>
<dbReference type="SUPFAM" id="SSF50965">
    <property type="entry name" value="Galactose oxidase, central domain"/>
    <property type="match status" value="1"/>
</dbReference>
<dbReference type="Gene3D" id="2.120.10.80">
    <property type="entry name" value="Kelch-type beta propeller"/>
    <property type="match status" value="2"/>
</dbReference>
<evidence type="ECO:0008006" key="8">
    <source>
        <dbReference type="Google" id="ProtNLM"/>
    </source>
</evidence>
<feature type="chain" id="PRO_5043765614" description="Kelch repeat-containing protein" evidence="5">
    <location>
        <begin position="19"/>
        <end position="681"/>
    </location>
</feature>
<keyword evidence="2" id="KW-0677">Repeat</keyword>
<keyword evidence="4" id="KW-1133">Transmembrane helix</keyword>
<name>A0AAV9V5A8_9PEZI</name>
<evidence type="ECO:0000256" key="3">
    <source>
        <dbReference type="SAM" id="MobiDB-lite"/>
    </source>
</evidence>
<gene>
    <name evidence="6" type="ORF">TWF696_004122</name>
</gene>
<feature type="region of interest" description="Disordered" evidence="3">
    <location>
        <begin position="637"/>
        <end position="681"/>
    </location>
</feature>
<feature type="region of interest" description="Disordered" evidence="3">
    <location>
        <begin position="419"/>
        <end position="462"/>
    </location>
</feature>
<dbReference type="SUPFAM" id="SSF117281">
    <property type="entry name" value="Kelch motif"/>
    <property type="match status" value="1"/>
</dbReference>
<feature type="transmembrane region" description="Helical" evidence="4">
    <location>
        <begin position="465"/>
        <end position="487"/>
    </location>
</feature>
<evidence type="ECO:0000313" key="6">
    <source>
        <dbReference type="EMBL" id="KAK6354996.1"/>
    </source>
</evidence>